<dbReference type="AlphaFoldDB" id="A0A5A5T950"/>
<evidence type="ECO:0000313" key="3">
    <source>
        <dbReference type="Proteomes" id="UP000322530"/>
    </source>
</evidence>
<evidence type="ECO:0000313" key="2">
    <source>
        <dbReference type="EMBL" id="GCF07563.1"/>
    </source>
</evidence>
<protein>
    <submittedName>
        <fullName evidence="2">2-dehydropantoate 2-reductase</fullName>
    </submittedName>
</protein>
<dbReference type="InterPro" id="IPR036291">
    <property type="entry name" value="NAD(P)-bd_dom_sf"/>
</dbReference>
<name>A0A5A5T950_9CHLR</name>
<dbReference type="InterPro" id="IPR013332">
    <property type="entry name" value="KPR_N"/>
</dbReference>
<organism evidence="2 3">
    <name type="scientific">Dictyobacter arantiisoli</name>
    <dbReference type="NCBI Taxonomy" id="2014874"/>
    <lineage>
        <taxon>Bacteria</taxon>
        <taxon>Bacillati</taxon>
        <taxon>Chloroflexota</taxon>
        <taxon>Ktedonobacteria</taxon>
        <taxon>Ktedonobacterales</taxon>
        <taxon>Dictyobacteraceae</taxon>
        <taxon>Dictyobacter</taxon>
    </lineage>
</organism>
<accession>A0A5A5T950</accession>
<dbReference type="Pfam" id="PF02558">
    <property type="entry name" value="ApbA"/>
    <property type="match status" value="1"/>
</dbReference>
<evidence type="ECO:0000259" key="1">
    <source>
        <dbReference type="Pfam" id="PF02558"/>
    </source>
</evidence>
<gene>
    <name evidence="2" type="primary">arbA_1</name>
    <name evidence="2" type="ORF">KDI_11270</name>
</gene>
<proteinExistence type="predicted"/>
<dbReference type="RefSeq" id="WP_149400573.1">
    <property type="nucleotide sequence ID" value="NZ_BIXY01000011.1"/>
</dbReference>
<dbReference type="OrthoDB" id="9793586at2"/>
<dbReference type="EMBL" id="BIXY01000011">
    <property type="protein sequence ID" value="GCF07563.1"/>
    <property type="molecule type" value="Genomic_DNA"/>
</dbReference>
<reference evidence="2 3" key="1">
    <citation type="submission" date="2019-01" db="EMBL/GenBank/DDBJ databases">
        <title>Draft genome sequence of Dictyobacter sp. Uno17.</title>
        <authorList>
            <person name="Wang C.M."/>
            <person name="Zheng Y."/>
            <person name="Sakai Y."/>
            <person name="Abe K."/>
            <person name="Yokota A."/>
            <person name="Yabe S."/>
        </authorList>
    </citation>
    <scope>NUCLEOTIDE SEQUENCE [LARGE SCALE GENOMIC DNA]</scope>
    <source>
        <strain evidence="2 3">Uno17</strain>
    </source>
</reference>
<sequence length="310" mass="34296">MKIIIYGAGVLGSYLAHALVRGGNDVTMLARGTRIEELENNGLVIRHALQRKTTVDRVHVISTLRPDDIYDLIFAVLPYSDLPAVLPALAENQSRHLVLVGNNPDARAIQQYLKDNNAVDKQIAFGFQLSGGRRENGRIINVSGGGRMEIGGLDGELTWRPLLEAAFQHASYKLAFSEQIDAWLKSHIIPVLGISYATCAGNGNLQKATGDKKLLKQIIGALDEGYRVLETLGYPLIPARQAQFIRQRRRLLSLLIKIYAMTPLPGLVDPMTQLDEAIALQHAFNELKQKANIQTPNWDALESYLTRVQG</sequence>
<keyword evidence="3" id="KW-1185">Reference proteome</keyword>
<dbReference type="SUPFAM" id="SSF51735">
    <property type="entry name" value="NAD(P)-binding Rossmann-fold domains"/>
    <property type="match status" value="1"/>
</dbReference>
<dbReference type="Gene3D" id="3.40.50.720">
    <property type="entry name" value="NAD(P)-binding Rossmann-like Domain"/>
    <property type="match status" value="1"/>
</dbReference>
<feature type="domain" description="Ketopantoate reductase N-terminal" evidence="1">
    <location>
        <begin position="3"/>
        <end position="154"/>
    </location>
</feature>
<comment type="caution">
    <text evidence="2">The sequence shown here is derived from an EMBL/GenBank/DDBJ whole genome shotgun (WGS) entry which is preliminary data.</text>
</comment>
<dbReference type="Proteomes" id="UP000322530">
    <property type="component" value="Unassembled WGS sequence"/>
</dbReference>